<dbReference type="PROSITE" id="PS51000">
    <property type="entry name" value="HTH_DEOR_2"/>
    <property type="match status" value="1"/>
</dbReference>
<dbReference type="PANTHER" id="PTHR30363">
    <property type="entry name" value="HTH-TYPE TRANSCRIPTIONAL REGULATOR SRLR-RELATED"/>
    <property type="match status" value="1"/>
</dbReference>
<dbReference type="AlphaFoldDB" id="A0A099WD61"/>
<dbReference type="GO" id="GO:0003700">
    <property type="term" value="F:DNA-binding transcription factor activity"/>
    <property type="evidence" value="ECO:0007669"/>
    <property type="project" value="InterPro"/>
</dbReference>
<dbReference type="InterPro" id="IPR036390">
    <property type="entry name" value="WH_DNA-bd_sf"/>
</dbReference>
<dbReference type="Pfam" id="PF08220">
    <property type="entry name" value="HTH_DeoR"/>
    <property type="match status" value="1"/>
</dbReference>
<keyword evidence="6" id="KW-1185">Reference proteome</keyword>
<dbReference type="Proteomes" id="UP000029844">
    <property type="component" value="Unassembled WGS sequence"/>
</dbReference>
<dbReference type="PANTHER" id="PTHR30363:SF44">
    <property type="entry name" value="AGA OPERON TRANSCRIPTIONAL REPRESSOR-RELATED"/>
    <property type="match status" value="1"/>
</dbReference>
<keyword evidence="1" id="KW-0805">Transcription regulation</keyword>
<dbReference type="PROSITE" id="PS00894">
    <property type="entry name" value="HTH_DEOR_1"/>
    <property type="match status" value="1"/>
</dbReference>
<name>A0A099WD61_9LIST</name>
<evidence type="ECO:0000256" key="3">
    <source>
        <dbReference type="ARBA" id="ARBA00023163"/>
    </source>
</evidence>
<keyword evidence="3" id="KW-0804">Transcription</keyword>
<dbReference type="SUPFAM" id="SSF46785">
    <property type="entry name" value="Winged helix' DNA-binding domain"/>
    <property type="match status" value="1"/>
</dbReference>
<organism evidence="5 6">
    <name type="scientific">Listeria booriae</name>
    <dbReference type="NCBI Taxonomy" id="1552123"/>
    <lineage>
        <taxon>Bacteria</taxon>
        <taxon>Bacillati</taxon>
        <taxon>Bacillota</taxon>
        <taxon>Bacilli</taxon>
        <taxon>Bacillales</taxon>
        <taxon>Listeriaceae</taxon>
        <taxon>Listeria</taxon>
    </lineage>
</organism>
<dbReference type="PRINTS" id="PR00037">
    <property type="entry name" value="HTHLACR"/>
</dbReference>
<dbReference type="InterPro" id="IPR014036">
    <property type="entry name" value="DeoR-like_C"/>
</dbReference>
<dbReference type="Gene3D" id="3.40.50.1360">
    <property type="match status" value="1"/>
</dbReference>
<gene>
    <name evidence="5" type="ORF">EP57_05590</name>
</gene>
<dbReference type="EMBL" id="JNFA01000011">
    <property type="protein sequence ID" value="KGL42927.1"/>
    <property type="molecule type" value="Genomic_DNA"/>
</dbReference>
<dbReference type="InterPro" id="IPR037171">
    <property type="entry name" value="NagB/RpiA_transferase-like"/>
</dbReference>
<reference evidence="5 6" key="1">
    <citation type="submission" date="2014-05" db="EMBL/GenBank/DDBJ databases">
        <title>Novel Listeriaceae from food processing environments.</title>
        <authorList>
            <person name="den Bakker H.C."/>
        </authorList>
    </citation>
    <scope>NUCLEOTIDE SEQUENCE [LARGE SCALE GENOMIC DNA]</scope>
    <source>
        <strain evidence="5 6">FSL A5-0281</strain>
    </source>
</reference>
<dbReference type="InterPro" id="IPR018356">
    <property type="entry name" value="Tscrpt_reg_HTH_DeoR_CS"/>
</dbReference>
<comment type="caution">
    <text evidence="5">The sequence shown here is derived from an EMBL/GenBank/DDBJ whole genome shotgun (WGS) entry which is preliminary data.</text>
</comment>
<feature type="domain" description="HTH deoR-type" evidence="4">
    <location>
        <begin position="3"/>
        <end position="58"/>
    </location>
</feature>
<dbReference type="GO" id="GO:0003677">
    <property type="term" value="F:DNA binding"/>
    <property type="evidence" value="ECO:0007669"/>
    <property type="project" value="UniProtKB-KW"/>
</dbReference>
<dbReference type="eggNOG" id="COG1349">
    <property type="taxonomic scope" value="Bacteria"/>
</dbReference>
<evidence type="ECO:0000256" key="1">
    <source>
        <dbReference type="ARBA" id="ARBA00023015"/>
    </source>
</evidence>
<dbReference type="InterPro" id="IPR001034">
    <property type="entry name" value="DeoR_HTH"/>
</dbReference>
<dbReference type="InterPro" id="IPR036388">
    <property type="entry name" value="WH-like_DNA-bd_sf"/>
</dbReference>
<evidence type="ECO:0000256" key="2">
    <source>
        <dbReference type="ARBA" id="ARBA00023125"/>
    </source>
</evidence>
<dbReference type="SMART" id="SM00420">
    <property type="entry name" value="HTH_DEOR"/>
    <property type="match status" value="1"/>
</dbReference>
<dbReference type="SMART" id="SM01134">
    <property type="entry name" value="DeoRC"/>
    <property type="match status" value="1"/>
</dbReference>
<dbReference type="InterPro" id="IPR050313">
    <property type="entry name" value="Carb_Metab_HTH_regulators"/>
</dbReference>
<dbReference type="Pfam" id="PF00455">
    <property type="entry name" value="DeoRC"/>
    <property type="match status" value="1"/>
</dbReference>
<accession>A0A099WD61</accession>
<sequence>MLAFERKDKILSEIKKNKKVHVSQLAKTFNVSEETIRRDLDKLEKEGIVDRSYGGATLSQHTNEDLPYATRNIINVEEKKNIATKTTSLIKAGDSLIADTSSTVFESLSLLAREKENLTIITNSITAVDLLSNFKVHLILTGGTLRTKSNSLVGSDAANTISRYYVDYAIISCKGLSMENGITDSNEPEAEVKNHMLRRANKVILVADSSKFDRNAFIKIVDISEIDYLITDKEPSHEWQQFLKEKDVTLIY</sequence>
<dbReference type="Gene3D" id="1.10.10.10">
    <property type="entry name" value="Winged helix-like DNA-binding domain superfamily/Winged helix DNA-binding domain"/>
    <property type="match status" value="1"/>
</dbReference>
<dbReference type="STRING" id="1552123.EP57_05590"/>
<evidence type="ECO:0000313" key="6">
    <source>
        <dbReference type="Proteomes" id="UP000029844"/>
    </source>
</evidence>
<dbReference type="SUPFAM" id="SSF100950">
    <property type="entry name" value="NagB/RpiA/CoA transferase-like"/>
    <property type="match status" value="1"/>
</dbReference>
<protein>
    <submittedName>
        <fullName evidence="5">DeoR faimly transcriptional regulator</fullName>
    </submittedName>
</protein>
<keyword evidence="2" id="KW-0238">DNA-binding</keyword>
<proteinExistence type="predicted"/>
<dbReference type="OrthoDB" id="9797223at2"/>
<evidence type="ECO:0000313" key="5">
    <source>
        <dbReference type="EMBL" id="KGL42927.1"/>
    </source>
</evidence>
<evidence type="ECO:0000259" key="4">
    <source>
        <dbReference type="PROSITE" id="PS51000"/>
    </source>
</evidence>